<comment type="similarity">
    <text evidence="1">Belongs to the NAD(P)-dependent epimerase/dehydratase family.</text>
</comment>
<dbReference type="AlphaFoldDB" id="A0A5D0HSP8"/>
<dbReference type="InterPro" id="IPR001509">
    <property type="entry name" value="Epimerase_deHydtase"/>
</dbReference>
<evidence type="ECO:0000256" key="1">
    <source>
        <dbReference type="ARBA" id="ARBA00007637"/>
    </source>
</evidence>
<dbReference type="RefSeq" id="WP_148542742.1">
    <property type="nucleotide sequence ID" value="NZ_VSDQ01000679.1"/>
</dbReference>
<dbReference type="OrthoDB" id="9803010at2"/>
<dbReference type="Proteomes" id="UP000323930">
    <property type="component" value="Unassembled WGS sequence"/>
</dbReference>
<comment type="caution">
    <text evidence="3">The sequence shown here is derived from an EMBL/GenBank/DDBJ whole genome shotgun (WGS) entry which is preliminary data.</text>
</comment>
<keyword evidence="4" id="KW-1185">Reference proteome</keyword>
<proteinExistence type="inferred from homology"/>
<dbReference type="Pfam" id="PF01370">
    <property type="entry name" value="Epimerase"/>
    <property type="match status" value="1"/>
</dbReference>
<dbReference type="CDD" id="cd08946">
    <property type="entry name" value="SDR_e"/>
    <property type="match status" value="1"/>
</dbReference>
<sequence>MCQRILITGSTGFVGRSLIPRLISQNNKVLELTRDKKKSESYFGNSTNKFELNSNQNDLIEAVFKFQPDICIHLASYLTSSDQYEDAEKLIESNIKYLISILDCLKKSPPKLFINTGTFAEYFKPNSLSPAYLYAATKTASRYFLEYYSETYNFNQITIVPYTIYGKKDNNKKIIDIIYDSLESEKKLDLTLGNQILDFIHIDDVVNFYIEIVKKVEIIPNKKIYHLGTGRGTTLKELSNIIEKKSGKKAKINWGAKSYRIRDIMYAVANINDVNEILPTKMIELEEGVERYLNLKISK</sequence>
<reference evidence="3 4" key="1">
    <citation type="submission" date="2019-08" db="EMBL/GenBank/DDBJ databases">
        <title>Seonamhaeicola sediminis sp. nov., isolated from marine sediment.</title>
        <authorList>
            <person name="Cao W.R."/>
        </authorList>
    </citation>
    <scope>NUCLEOTIDE SEQUENCE [LARGE SCALE GENOMIC DNA]</scope>
    <source>
        <strain evidence="3 4">B011</strain>
    </source>
</reference>
<protein>
    <submittedName>
        <fullName evidence="3">NAD(P)-dependent oxidoreductase</fullName>
    </submittedName>
</protein>
<evidence type="ECO:0000313" key="3">
    <source>
        <dbReference type="EMBL" id="TYA74131.1"/>
    </source>
</evidence>
<name>A0A5D0HSP8_9FLAO</name>
<dbReference type="InterPro" id="IPR036291">
    <property type="entry name" value="NAD(P)-bd_dom_sf"/>
</dbReference>
<accession>A0A5D0HSP8</accession>
<dbReference type="Gene3D" id="3.40.50.720">
    <property type="entry name" value="NAD(P)-binding Rossmann-like Domain"/>
    <property type="match status" value="1"/>
</dbReference>
<dbReference type="SUPFAM" id="SSF51735">
    <property type="entry name" value="NAD(P)-binding Rossmann-fold domains"/>
    <property type="match status" value="1"/>
</dbReference>
<dbReference type="EMBL" id="VSDQ01000679">
    <property type="protein sequence ID" value="TYA74131.1"/>
    <property type="molecule type" value="Genomic_DNA"/>
</dbReference>
<evidence type="ECO:0000259" key="2">
    <source>
        <dbReference type="Pfam" id="PF01370"/>
    </source>
</evidence>
<dbReference type="PANTHER" id="PTHR43000">
    <property type="entry name" value="DTDP-D-GLUCOSE 4,6-DEHYDRATASE-RELATED"/>
    <property type="match status" value="1"/>
</dbReference>
<organism evidence="3 4">
    <name type="scientific">Seonamhaeicola marinus</name>
    <dbReference type="NCBI Taxonomy" id="1912246"/>
    <lineage>
        <taxon>Bacteria</taxon>
        <taxon>Pseudomonadati</taxon>
        <taxon>Bacteroidota</taxon>
        <taxon>Flavobacteriia</taxon>
        <taxon>Flavobacteriales</taxon>
        <taxon>Flavobacteriaceae</taxon>
    </lineage>
</organism>
<gene>
    <name evidence="3" type="ORF">FUA24_12370</name>
</gene>
<evidence type="ECO:0000313" key="4">
    <source>
        <dbReference type="Proteomes" id="UP000323930"/>
    </source>
</evidence>
<feature type="domain" description="NAD-dependent epimerase/dehydratase" evidence="2">
    <location>
        <begin position="5"/>
        <end position="228"/>
    </location>
</feature>